<dbReference type="GO" id="GO:0009749">
    <property type="term" value="P:response to glucose"/>
    <property type="evidence" value="ECO:0007669"/>
    <property type="project" value="InterPro"/>
</dbReference>
<keyword evidence="5" id="KW-0964">Secreted</keyword>
<dbReference type="STRING" id="13616.ENSMODP00000040611"/>
<keyword evidence="6" id="KW-0372">Hormone</keyword>
<dbReference type="HOGENOM" id="CLU_146415_0_0_1"/>
<dbReference type="GeneTree" id="ENSGT00390000005121"/>
<evidence type="ECO:0000313" key="10">
    <source>
        <dbReference type="Ensembl" id="ENSMODP00000040611.1"/>
    </source>
</evidence>
<organism evidence="10 11">
    <name type="scientific">Monodelphis domestica</name>
    <name type="common">Gray short-tailed opossum</name>
    <dbReference type="NCBI Taxonomy" id="13616"/>
    <lineage>
        <taxon>Eukaryota</taxon>
        <taxon>Metazoa</taxon>
        <taxon>Chordata</taxon>
        <taxon>Craniata</taxon>
        <taxon>Vertebrata</taxon>
        <taxon>Euteleostomi</taxon>
        <taxon>Mammalia</taxon>
        <taxon>Metatheria</taxon>
        <taxon>Didelphimorphia</taxon>
        <taxon>Didelphidae</taxon>
        <taxon>Monodelphis</taxon>
    </lineage>
</organism>
<evidence type="ECO:0000259" key="9">
    <source>
        <dbReference type="PROSITE" id="PS00260"/>
    </source>
</evidence>
<sequence>MVKVIKTFSLMLLPLFLAMVKSDLEEAYLRPHPKVGGPWARGQRYAEGTFISDYSITMDKIMQQDFVNWLLSQKGKKNSWRHNITERKADGTGLTNHSNWNLKNMENWSSPFKDSFSSEDPKNKRMKELALTWLILDLYGLRFE</sequence>
<comment type="function">
    <text evidence="1">Potent stimulator of insulin secretion and relatively poor inhibitor of gastric acid secretion.</text>
</comment>
<evidence type="ECO:0000256" key="3">
    <source>
        <dbReference type="ARBA" id="ARBA00008369"/>
    </source>
</evidence>
<dbReference type="AlphaFoldDB" id="K7E4A9"/>
<dbReference type="FunCoup" id="K7E4A9">
    <property type="interactions" value="55"/>
</dbReference>
<feature type="chain" id="PRO_5003900427" description="Gastric inhibitory polypeptide" evidence="8">
    <location>
        <begin position="23"/>
        <end position="144"/>
    </location>
</feature>
<dbReference type="PANTHER" id="PTHR15211">
    <property type="entry name" value="GLUCOSE-DEPENDENT INSULINOTROPIC POLYPEPTIDE"/>
    <property type="match status" value="1"/>
</dbReference>
<proteinExistence type="inferred from homology"/>
<evidence type="ECO:0000256" key="1">
    <source>
        <dbReference type="ARBA" id="ARBA00002766"/>
    </source>
</evidence>
<comment type="similarity">
    <text evidence="3">Belongs to the glucagon family.</text>
</comment>
<dbReference type="PANTHER" id="PTHR15211:SF0">
    <property type="entry name" value="GASTRIC INHIBITORY POLYPEPTIDE"/>
    <property type="match status" value="1"/>
</dbReference>
<reference evidence="10" key="2">
    <citation type="submission" date="2025-08" db="UniProtKB">
        <authorList>
            <consortium name="Ensembl"/>
        </authorList>
    </citation>
    <scope>IDENTIFICATION</scope>
</reference>
<evidence type="ECO:0000256" key="5">
    <source>
        <dbReference type="ARBA" id="ARBA00022525"/>
    </source>
</evidence>
<dbReference type="GO" id="GO:0050796">
    <property type="term" value="P:regulation of insulin secretion"/>
    <property type="evidence" value="ECO:0007669"/>
    <property type="project" value="InterPro"/>
</dbReference>
<dbReference type="InterPro" id="IPR000532">
    <property type="entry name" value="Glucagon_GIP_secretin_VIP"/>
</dbReference>
<accession>K7E4A9</accession>
<dbReference type="GO" id="GO:0005179">
    <property type="term" value="F:hormone activity"/>
    <property type="evidence" value="ECO:0007669"/>
    <property type="project" value="UniProtKB-KW"/>
</dbReference>
<dbReference type="GO" id="GO:0005615">
    <property type="term" value="C:extracellular space"/>
    <property type="evidence" value="ECO:0000318"/>
    <property type="project" value="GO_Central"/>
</dbReference>
<keyword evidence="11" id="KW-1185">Reference proteome</keyword>
<evidence type="ECO:0000256" key="6">
    <source>
        <dbReference type="ARBA" id="ARBA00022702"/>
    </source>
</evidence>
<dbReference type="GO" id="GO:0042594">
    <property type="term" value="P:response to starvation"/>
    <property type="evidence" value="ECO:0000318"/>
    <property type="project" value="GO_Central"/>
</dbReference>
<dbReference type="InterPro" id="IPR039078">
    <property type="entry name" value="GIP"/>
</dbReference>
<dbReference type="PROSITE" id="PS00260">
    <property type="entry name" value="GLUCAGON"/>
    <property type="match status" value="1"/>
</dbReference>
<dbReference type="SMART" id="SM00070">
    <property type="entry name" value="GLUCA"/>
    <property type="match status" value="1"/>
</dbReference>
<dbReference type="InParanoid" id="K7E4A9"/>
<dbReference type="Proteomes" id="UP000002280">
    <property type="component" value="Chromosome 2"/>
</dbReference>
<dbReference type="Bgee" id="ENSMODG00000028269">
    <property type="expression patterns" value="Expressed in ovary and 2 other cell types or tissues"/>
</dbReference>
<evidence type="ECO:0000256" key="2">
    <source>
        <dbReference type="ARBA" id="ARBA00004613"/>
    </source>
</evidence>
<dbReference type="KEGG" id="mdo:103095328"/>
<evidence type="ECO:0000256" key="4">
    <source>
        <dbReference type="ARBA" id="ARBA00013490"/>
    </source>
</evidence>
<reference evidence="10 11" key="1">
    <citation type="journal article" date="2007" name="Nature">
        <title>Genome of the marsupial Monodelphis domestica reveals innovation in non-coding sequences.</title>
        <authorList>
            <person name="Mikkelsen T.S."/>
            <person name="Wakefield M.J."/>
            <person name="Aken B."/>
            <person name="Amemiya C.T."/>
            <person name="Chang J.L."/>
            <person name="Duke S."/>
            <person name="Garber M."/>
            <person name="Gentles A.J."/>
            <person name="Goodstadt L."/>
            <person name="Heger A."/>
            <person name="Jurka J."/>
            <person name="Kamal M."/>
            <person name="Mauceli E."/>
            <person name="Searle S.M."/>
            <person name="Sharpe T."/>
            <person name="Baker M.L."/>
            <person name="Batzer M.A."/>
            <person name="Benos P.V."/>
            <person name="Belov K."/>
            <person name="Clamp M."/>
            <person name="Cook A."/>
            <person name="Cuff J."/>
            <person name="Das R."/>
            <person name="Davidow L."/>
            <person name="Deakin J.E."/>
            <person name="Fazzari M.J."/>
            <person name="Glass J.L."/>
            <person name="Grabherr M."/>
            <person name="Greally J.M."/>
            <person name="Gu W."/>
            <person name="Hore T.A."/>
            <person name="Huttley G.A."/>
            <person name="Kleber M."/>
            <person name="Jirtle R.L."/>
            <person name="Koina E."/>
            <person name="Lee J.T."/>
            <person name="Mahony S."/>
            <person name="Marra M.A."/>
            <person name="Miller R.D."/>
            <person name="Nicholls R.D."/>
            <person name="Oda M."/>
            <person name="Papenfuss A.T."/>
            <person name="Parra Z.E."/>
            <person name="Pollock D.D."/>
            <person name="Ray D.A."/>
            <person name="Schein J.E."/>
            <person name="Speed T.P."/>
            <person name="Thompson K."/>
            <person name="VandeBerg J.L."/>
            <person name="Wade C.M."/>
            <person name="Walker J.A."/>
            <person name="Waters P.D."/>
            <person name="Webber C."/>
            <person name="Weidman J.R."/>
            <person name="Xie X."/>
            <person name="Zody M.C."/>
            <person name="Baldwin J."/>
            <person name="Abdouelleil A."/>
            <person name="Abdulkadir J."/>
            <person name="Abebe A."/>
            <person name="Abera B."/>
            <person name="Abreu J."/>
            <person name="Acer S.C."/>
            <person name="Aftuck L."/>
            <person name="Alexander A."/>
            <person name="An P."/>
            <person name="Anderson E."/>
            <person name="Anderson S."/>
            <person name="Arachi H."/>
            <person name="Azer M."/>
            <person name="Bachantsang P."/>
            <person name="Barry A."/>
            <person name="Bayul T."/>
            <person name="Berlin A."/>
            <person name="Bessette D."/>
            <person name="Bloom T."/>
            <person name="Bloom T."/>
            <person name="Boguslavskiy L."/>
            <person name="Bonnet C."/>
            <person name="Boukhgalter B."/>
            <person name="Bourzgui I."/>
            <person name="Brown A."/>
            <person name="Cahill P."/>
            <person name="Channer S."/>
            <person name="Cheshatsang Y."/>
            <person name="Chuda L."/>
            <person name="Citroen M."/>
            <person name="Collymore A."/>
            <person name="Cooke P."/>
            <person name="Costello M."/>
            <person name="D'Aco K."/>
            <person name="Daza R."/>
            <person name="De Haan G."/>
            <person name="DeGray S."/>
            <person name="DeMaso C."/>
            <person name="Dhargay N."/>
            <person name="Dooley K."/>
            <person name="Dooley E."/>
            <person name="Doricent M."/>
            <person name="Dorje P."/>
            <person name="Dorjee K."/>
            <person name="Dupes A."/>
            <person name="Elong R."/>
            <person name="Falk J."/>
            <person name="Farina A."/>
            <person name="Faro S."/>
            <person name="Ferguson D."/>
            <person name="Fisher S."/>
            <person name="Foley C.D."/>
            <person name="Franke A."/>
            <person name="Friedrich D."/>
            <person name="Gadbois L."/>
            <person name="Gearin G."/>
            <person name="Gearin C.R."/>
            <person name="Giannoukos G."/>
            <person name="Goode T."/>
            <person name="Graham J."/>
            <person name="Grandbois E."/>
            <person name="Grewal S."/>
            <person name="Gyaltsen K."/>
            <person name="Hafez N."/>
            <person name="Hagos B."/>
            <person name="Hall J."/>
            <person name="Henson C."/>
            <person name="Hollinger A."/>
            <person name="Honan T."/>
            <person name="Huard M.D."/>
            <person name="Hughes L."/>
            <person name="Hurhula B."/>
            <person name="Husby M.E."/>
            <person name="Kamat A."/>
            <person name="Kanga B."/>
            <person name="Kashin S."/>
            <person name="Khazanovich D."/>
            <person name="Kisner P."/>
            <person name="Lance K."/>
            <person name="Lara M."/>
            <person name="Lee W."/>
            <person name="Lennon N."/>
            <person name="Letendre F."/>
            <person name="LeVine R."/>
            <person name="Lipovsky A."/>
            <person name="Liu X."/>
            <person name="Liu J."/>
            <person name="Liu S."/>
            <person name="Lokyitsang T."/>
            <person name="Lokyitsang Y."/>
            <person name="Lubonja R."/>
            <person name="Lui A."/>
            <person name="MacDonald P."/>
            <person name="Magnisalis V."/>
            <person name="Maru K."/>
            <person name="Matthews C."/>
            <person name="McCusker W."/>
            <person name="McDonough S."/>
            <person name="Mehta T."/>
            <person name="Meldrim J."/>
            <person name="Meneus L."/>
            <person name="Mihai O."/>
            <person name="Mihalev A."/>
            <person name="Mihova T."/>
            <person name="Mittelman R."/>
            <person name="Mlenga V."/>
            <person name="Montmayeur A."/>
            <person name="Mulrain L."/>
            <person name="Navidi A."/>
            <person name="Naylor J."/>
            <person name="Negash T."/>
            <person name="Nguyen T."/>
            <person name="Nguyen N."/>
            <person name="Nicol R."/>
            <person name="Norbu C."/>
            <person name="Norbu N."/>
            <person name="Novod N."/>
            <person name="O'Neill B."/>
            <person name="Osman S."/>
            <person name="Markiewicz E."/>
            <person name="Oyono O.L."/>
            <person name="Patti C."/>
            <person name="Phunkhang P."/>
            <person name="Pierre F."/>
            <person name="Priest M."/>
            <person name="Raghuraman S."/>
            <person name="Rege F."/>
            <person name="Reyes R."/>
            <person name="Rise C."/>
            <person name="Rogov P."/>
            <person name="Ross K."/>
            <person name="Ryan E."/>
            <person name="Settipalli S."/>
            <person name="Shea T."/>
            <person name="Sherpa N."/>
            <person name="Shi L."/>
            <person name="Shih D."/>
            <person name="Sparrow T."/>
            <person name="Spaulding J."/>
            <person name="Stalker J."/>
            <person name="Stange-Thomann N."/>
            <person name="Stavropoulos S."/>
            <person name="Stone C."/>
            <person name="Strader C."/>
            <person name="Tesfaye S."/>
            <person name="Thomson T."/>
            <person name="Thoulutsang Y."/>
            <person name="Thoulutsang D."/>
            <person name="Topham K."/>
            <person name="Topping I."/>
            <person name="Tsamla T."/>
            <person name="Vassiliev H."/>
            <person name="Vo A."/>
            <person name="Wangchuk T."/>
            <person name="Wangdi T."/>
            <person name="Weiand M."/>
            <person name="Wilkinson J."/>
            <person name="Wilson A."/>
            <person name="Yadav S."/>
            <person name="Young G."/>
            <person name="Yu Q."/>
            <person name="Zembek L."/>
            <person name="Zhong D."/>
            <person name="Zimmer A."/>
            <person name="Zwirko Z."/>
            <person name="Jaffe D.B."/>
            <person name="Alvarez P."/>
            <person name="Brockman W."/>
            <person name="Butler J."/>
            <person name="Chin C."/>
            <person name="Gnerre S."/>
            <person name="MacCallum I."/>
            <person name="Graves J.A."/>
            <person name="Ponting C.P."/>
            <person name="Breen M."/>
            <person name="Samollow P.B."/>
            <person name="Lander E.S."/>
            <person name="Lindblad-Toh K."/>
        </authorList>
    </citation>
    <scope>NUCLEOTIDE SEQUENCE [LARGE SCALE GENOMIC DNA]</scope>
</reference>
<keyword evidence="8" id="KW-0732">Signal</keyword>
<dbReference type="Gene3D" id="6.10.250.590">
    <property type="match status" value="1"/>
</dbReference>
<dbReference type="Pfam" id="PF00123">
    <property type="entry name" value="Hormone_2"/>
    <property type="match status" value="1"/>
</dbReference>
<dbReference type="eggNOG" id="ENOG502S7ZH">
    <property type="taxonomic scope" value="Eukaryota"/>
</dbReference>
<feature type="signal peptide" evidence="8">
    <location>
        <begin position="1"/>
        <end position="22"/>
    </location>
</feature>
<dbReference type="GO" id="GO:0042304">
    <property type="term" value="P:regulation of fatty acid biosynthetic process"/>
    <property type="evidence" value="ECO:0007669"/>
    <property type="project" value="InterPro"/>
</dbReference>
<evidence type="ECO:0000256" key="7">
    <source>
        <dbReference type="ARBA" id="ARBA00031537"/>
    </source>
</evidence>
<dbReference type="OrthoDB" id="8874823at2759"/>
<evidence type="ECO:0000313" key="11">
    <source>
        <dbReference type="Proteomes" id="UP000002280"/>
    </source>
</evidence>
<dbReference type="GeneID" id="103095328"/>
<protein>
    <recommendedName>
        <fullName evidence="4">Gastric inhibitory polypeptide</fullName>
    </recommendedName>
    <alternativeName>
        <fullName evidence="7">Glucose-dependent insulinotropic polypeptide</fullName>
    </alternativeName>
</protein>
<dbReference type="GO" id="GO:0031769">
    <property type="term" value="F:glucagon receptor binding"/>
    <property type="evidence" value="ECO:0000318"/>
    <property type="project" value="GO_Central"/>
</dbReference>
<reference evidence="10" key="3">
    <citation type="submission" date="2025-09" db="UniProtKB">
        <authorList>
            <consortium name="Ensembl"/>
        </authorList>
    </citation>
    <scope>IDENTIFICATION</scope>
</reference>
<feature type="domain" description="Glucagon / GIP / secretin / VIP family" evidence="9">
    <location>
        <begin position="45"/>
        <end position="67"/>
    </location>
</feature>
<dbReference type="CTD" id="2695"/>
<evidence type="ECO:0000256" key="8">
    <source>
        <dbReference type="SAM" id="SignalP"/>
    </source>
</evidence>
<name>K7E4A9_MONDO</name>
<comment type="subcellular location">
    <subcellularLocation>
        <location evidence="2">Secreted</location>
    </subcellularLocation>
</comment>
<dbReference type="Ensembl" id="ENSMODT00000043718.2">
    <property type="protein sequence ID" value="ENSMODP00000040611.1"/>
    <property type="gene ID" value="ENSMODG00000028269.2"/>
</dbReference>